<proteinExistence type="predicted"/>
<accession>A0A3N1CTX2</accession>
<dbReference type="PANTHER" id="PTHR10110">
    <property type="entry name" value="SODIUM/HYDROGEN EXCHANGER"/>
    <property type="match status" value="1"/>
</dbReference>
<dbReference type="EMBL" id="RJKE01000001">
    <property type="protein sequence ID" value="ROO84128.1"/>
    <property type="molecule type" value="Genomic_DNA"/>
</dbReference>
<feature type="transmembrane region" description="Helical" evidence="10">
    <location>
        <begin position="178"/>
        <end position="200"/>
    </location>
</feature>
<organism evidence="12 13">
    <name type="scientific">Actinocorallia herbida</name>
    <dbReference type="NCBI Taxonomy" id="58109"/>
    <lineage>
        <taxon>Bacteria</taxon>
        <taxon>Bacillati</taxon>
        <taxon>Actinomycetota</taxon>
        <taxon>Actinomycetes</taxon>
        <taxon>Streptosporangiales</taxon>
        <taxon>Thermomonosporaceae</taxon>
        <taxon>Actinocorallia</taxon>
    </lineage>
</organism>
<feature type="transmembrane region" description="Helical" evidence="10">
    <location>
        <begin position="292"/>
        <end position="313"/>
    </location>
</feature>
<dbReference type="Proteomes" id="UP000272400">
    <property type="component" value="Unassembled WGS sequence"/>
</dbReference>
<dbReference type="PANTHER" id="PTHR10110:SF86">
    <property type="entry name" value="SODIUM_HYDROGEN EXCHANGER 7"/>
    <property type="match status" value="1"/>
</dbReference>
<keyword evidence="9" id="KW-0739">Sodium transport</keyword>
<reference evidence="12 13" key="1">
    <citation type="submission" date="2018-11" db="EMBL/GenBank/DDBJ databases">
        <title>Sequencing the genomes of 1000 actinobacteria strains.</title>
        <authorList>
            <person name="Klenk H.-P."/>
        </authorList>
    </citation>
    <scope>NUCLEOTIDE SEQUENCE [LARGE SCALE GENOMIC DNA]</scope>
    <source>
        <strain evidence="12 13">DSM 44254</strain>
    </source>
</reference>
<protein>
    <submittedName>
        <fullName evidence="12">Sodium/proton antiporter (CPA1 family)</fullName>
    </submittedName>
</protein>
<dbReference type="GO" id="GO:0051453">
    <property type="term" value="P:regulation of intracellular pH"/>
    <property type="evidence" value="ECO:0007669"/>
    <property type="project" value="TreeGrafter"/>
</dbReference>
<keyword evidence="13" id="KW-1185">Reference proteome</keyword>
<feature type="transmembrane region" description="Helical" evidence="10">
    <location>
        <begin position="261"/>
        <end position="280"/>
    </location>
</feature>
<dbReference type="GO" id="GO:0005886">
    <property type="term" value="C:plasma membrane"/>
    <property type="evidence" value="ECO:0007669"/>
    <property type="project" value="UniProtKB-SubCell"/>
</dbReference>
<dbReference type="Pfam" id="PF00999">
    <property type="entry name" value="Na_H_Exchanger"/>
    <property type="match status" value="1"/>
</dbReference>
<feature type="transmembrane region" description="Helical" evidence="10">
    <location>
        <begin position="212"/>
        <end position="241"/>
    </location>
</feature>
<gene>
    <name evidence="12" type="ORF">EDD29_1645</name>
</gene>
<keyword evidence="5 10" id="KW-1133">Transmembrane helix</keyword>
<evidence type="ECO:0000256" key="4">
    <source>
        <dbReference type="ARBA" id="ARBA00022692"/>
    </source>
</evidence>
<evidence type="ECO:0000259" key="11">
    <source>
        <dbReference type="Pfam" id="PF00999"/>
    </source>
</evidence>
<feature type="transmembrane region" description="Helical" evidence="10">
    <location>
        <begin position="374"/>
        <end position="397"/>
    </location>
</feature>
<feature type="transmembrane region" description="Helical" evidence="10">
    <location>
        <begin position="80"/>
        <end position="103"/>
    </location>
</feature>
<dbReference type="AlphaFoldDB" id="A0A3N1CTX2"/>
<keyword evidence="2" id="KW-0813">Transport</keyword>
<dbReference type="GO" id="GO:0098719">
    <property type="term" value="P:sodium ion import across plasma membrane"/>
    <property type="evidence" value="ECO:0007669"/>
    <property type="project" value="TreeGrafter"/>
</dbReference>
<sequence>MLAVIVIFMLATVVAVGIGDRIRRPYPVLVSVIGLAVAFTPLPTLQIPPDLILPLFLPPLIYATAQRTSWRLLISRRRTIFWLAGVLVLLTVAASAATTYWAIGGVSIAAAVALGAAVAPPDPVAAEAVAGPLDLPRRVITVLQTEGLCNDATAFVVFGVAISAVETGQYSLPSAVLLFAWEVIAAIGIGFGLGWIATWLQNRLDNVTARSALTLVFPFATYLTADAFHASGVLAVVAVSLYIGQTGADEAGVNDRLTTNAFWDTLEMLITGLAFGLIGLELREVWPGADRLPAYALHAAIICAVVIALRFAWMMSVGAFMRRFGTYGYREGYQDDVARDWRDDFILAFCGFRGLATLALALALPATTPHRAELLFVAFMVILVTLVVPGLVMPWIVKALGVRKEAEVEEEAIQDLAYRASRAALRRLRQLDSDEDLPTEVVQRLRYTQRQLVAELCDVVPEDLQEGFEQRRMHREIRNRVEAQMLEASRAEVLLARTEPGVDPEAADQVLRRLDLKSAHLL</sequence>
<dbReference type="GO" id="GO:0015386">
    <property type="term" value="F:potassium:proton antiporter activity"/>
    <property type="evidence" value="ECO:0007669"/>
    <property type="project" value="TreeGrafter"/>
</dbReference>
<feature type="transmembrane region" description="Helical" evidence="10">
    <location>
        <begin position="25"/>
        <end position="45"/>
    </location>
</feature>
<feature type="domain" description="Cation/H+ exchanger transmembrane" evidence="11">
    <location>
        <begin position="10"/>
        <end position="398"/>
    </location>
</feature>
<evidence type="ECO:0000313" key="13">
    <source>
        <dbReference type="Proteomes" id="UP000272400"/>
    </source>
</evidence>
<dbReference type="Gene3D" id="6.10.140.1330">
    <property type="match status" value="1"/>
</dbReference>
<evidence type="ECO:0000256" key="3">
    <source>
        <dbReference type="ARBA" id="ARBA00022475"/>
    </source>
</evidence>
<evidence type="ECO:0000256" key="1">
    <source>
        <dbReference type="ARBA" id="ARBA00004651"/>
    </source>
</evidence>
<evidence type="ECO:0000256" key="9">
    <source>
        <dbReference type="ARBA" id="ARBA00023201"/>
    </source>
</evidence>
<keyword evidence="6" id="KW-0915">Sodium</keyword>
<evidence type="ECO:0000313" key="12">
    <source>
        <dbReference type="EMBL" id="ROO84128.1"/>
    </source>
</evidence>
<evidence type="ECO:0000256" key="5">
    <source>
        <dbReference type="ARBA" id="ARBA00022989"/>
    </source>
</evidence>
<dbReference type="InterPro" id="IPR006153">
    <property type="entry name" value="Cation/H_exchanger_TM"/>
</dbReference>
<keyword evidence="7" id="KW-0406">Ion transport</keyword>
<dbReference type="GO" id="GO:0015385">
    <property type="term" value="F:sodium:proton antiporter activity"/>
    <property type="evidence" value="ECO:0007669"/>
    <property type="project" value="InterPro"/>
</dbReference>
<evidence type="ECO:0000256" key="8">
    <source>
        <dbReference type="ARBA" id="ARBA00023136"/>
    </source>
</evidence>
<comment type="subcellular location">
    <subcellularLocation>
        <location evidence="1">Cell membrane</location>
        <topology evidence="1">Multi-pass membrane protein</topology>
    </subcellularLocation>
</comment>
<keyword evidence="8 10" id="KW-0472">Membrane</keyword>
<keyword evidence="4 10" id="KW-0812">Transmembrane</keyword>
<keyword evidence="3" id="KW-1003">Cell membrane</keyword>
<evidence type="ECO:0000256" key="6">
    <source>
        <dbReference type="ARBA" id="ARBA00023053"/>
    </source>
</evidence>
<evidence type="ECO:0000256" key="2">
    <source>
        <dbReference type="ARBA" id="ARBA00022448"/>
    </source>
</evidence>
<feature type="transmembrane region" description="Helical" evidence="10">
    <location>
        <begin position="345"/>
        <end position="367"/>
    </location>
</feature>
<dbReference type="InterPro" id="IPR018422">
    <property type="entry name" value="Cation/H_exchanger_CPA1"/>
</dbReference>
<comment type="caution">
    <text evidence="12">The sequence shown here is derived from an EMBL/GenBank/DDBJ whole genome shotgun (WGS) entry which is preliminary data.</text>
</comment>
<name>A0A3N1CTX2_9ACTN</name>
<evidence type="ECO:0000256" key="7">
    <source>
        <dbReference type="ARBA" id="ARBA00023065"/>
    </source>
</evidence>
<evidence type="ECO:0000256" key="10">
    <source>
        <dbReference type="SAM" id="Phobius"/>
    </source>
</evidence>